<organism evidence="2 3">
    <name type="scientific">Rhodovastum atsumiense</name>
    <dbReference type="NCBI Taxonomy" id="504468"/>
    <lineage>
        <taxon>Bacteria</taxon>
        <taxon>Pseudomonadati</taxon>
        <taxon>Pseudomonadota</taxon>
        <taxon>Alphaproteobacteria</taxon>
        <taxon>Acetobacterales</taxon>
        <taxon>Acetobacteraceae</taxon>
        <taxon>Rhodovastum</taxon>
    </lineage>
</organism>
<dbReference type="Pfam" id="PF04185">
    <property type="entry name" value="Phosphoesterase"/>
    <property type="match status" value="1"/>
</dbReference>
<evidence type="ECO:0000256" key="1">
    <source>
        <dbReference type="ARBA" id="ARBA00022801"/>
    </source>
</evidence>
<name>A0A5M6IWF5_9PROT</name>
<dbReference type="PANTHER" id="PTHR31956">
    <property type="entry name" value="NON-SPECIFIC PHOSPHOLIPASE C4-RELATED"/>
    <property type="match status" value="1"/>
</dbReference>
<keyword evidence="1" id="KW-0378">Hydrolase</keyword>
<dbReference type="Proteomes" id="UP000325255">
    <property type="component" value="Unassembled WGS sequence"/>
</dbReference>
<evidence type="ECO:0000313" key="3">
    <source>
        <dbReference type="Proteomes" id="UP000325255"/>
    </source>
</evidence>
<accession>A0A5M6IWF5</accession>
<dbReference type="GO" id="GO:0009395">
    <property type="term" value="P:phospholipid catabolic process"/>
    <property type="evidence" value="ECO:0007669"/>
    <property type="project" value="TreeGrafter"/>
</dbReference>
<dbReference type="EMBL" id="VWPK01000011">
    <property type="protein sequence ID" value="KAA5612622.1"/>
    <property type="molecule type" value="Genomic_DNA"/>
</dbReference>
<gene>
    <name evidence="2" type="ORF">F1189_09215</name>
</gene>
<dbReference type="InterPro" id="IPR007312">
    <property type="entry name" value="Phosphoesterase"/>
</dbReference>
<keyword evidence="3" id="KW-1185">Reference proteome</keyword>
<proteinExistence type="predicted"/>
<dbReference type="Gene3D" id="3.40.720.10">
    <property type="entry name" value="Alkaline Phosphatase, subunit A"/>
    <property type="match status" value="2"/>
</dbReference>
<comment type="caution">
    <text evidence="2">The sequence shown here is derived from an EMBL/GenBank/DDBJ whole genome shotgun (WGS) entry which is preliminary data.</text>
</comment>
<dbReference type="AlphaFoldDB" id="A0A5M6IWF5"/>
<dbReference type="PANTHER" id="PTHR31956:SF1">
    <property type="entry name" value="NON-SPECIFIC PHOSPHOLIPASE C1"/>
    <property type="match status" value="1"/>
</dbReference>
<protein>
    <submittedName>
        <fullName evidence="2">Phospholipase</fullName>
    </submittedName>
</protein>
<dbReference type="GO" id="GO:0042578">
    <property type="term" value="F:phosphoric ester hydrolase activity"/>
    <property type="evidence" value="ECO:0007669"/>
    <property type="project" value="UniProtKB-ARBA"/>
</dbReference>
<dbReference type="OrthoDB" id="9770871at2"/>
<sequence>MGGTLPDIRHVVVLMLENRSFDSMLGRLYPAGDGFDGVTGAERNVWHQPDGSQQEVPVWTDPELTAEALCIPNPDPGELFDDIQVQIHGLAEPGGAVASGPSMGGFVDNYMRQPPTTPVADPKAVMHCFAPEQVPVTSALARAFGVSDRWHASAPCQTWPNRFFAHAGTANGYVNNAPVHFPYLMETVFNRLDDVGQGWRIYFHDIPQAATLARLWPSAGNFRRFEAEFARDAAAGTLPAYSFIEPRYFADVLGNRLPNDAHPPHNVAHAEALVAVVYNAVRAGPGWKHTLLVITYDEHGGCYDHVVPPPATPPDDKAPEEFHFDYFGVRVPAVIVSPYVRAGSVIRPPGLTPFDHTSLIATLRRLFGFAPLTARDAAAPDLLPALQAAPENDGPAAVTAPVLSPDPALVARAAERPANDLQASLGAAATGLPAHGTDIPAHVRQLAAAPPVVPVRHSVADAAATSAAHMQAFLD</sequence>
<dbReference type="InterPro" id="IPR017850">
    <property type="entry name" value="Alkaline_phosphatase_core_sf"/>
</dbReference>
<reference evidence="2 3" key="1">
    <citation type="submission" date="2019-09" db="EMBL/GenBank/DDBJ databases">
        <title>Genome sequence of Rhodovastum atsumiense, a diverse member of the Acetobacteraceae family of non-sulfur purple photosynthetic bacteria.</title>
        <authorList>
            <person name="Meyer T."/>
            <person name="Kyndt J."/>
        </authorList>
    </citation>
    <scope>NUCLEOTIDE SEQUENCE [LARGE SCALE GENOMIC DNA]</scope>
    <source>
        <strain evidence="2 3">DSM 21279</strain>
    </source>
</reference>
<dbReference type="RefSeq" id="WP_150040437.1">
    <property type="nucleotide sequence ID" value="NZ_OW485601.1"/>
</dbReference>
<evidence type="ECO:0000313" key="2">
    <source>
        <dbReference type="EMBL" id="KAA5612622.1"/>
    </source>
</evidence>